<sequence length="80" mass="9592">MKEDRPKIKPKDIIWRSKVHHWDNTVRSDNTRFIIVKDKGKFNMYAKSDKSGEIVFHFGDKPTLDDAKEFASIRKWQEKK</sequence>
<gene>
    <name evidence="1" type="ORF">HX837_06105</name>
</gene>
<protein>
    <submittedName>
        <fullName evidence="1">Uncharacterized protein</fullName>
    </submittedName>
</protein>
<evidence type="ECO:0000313" key="2">
    <source>
        <dbReference type="Proteomes" id="UP000523105"/>
    </source>
</evidence>
<dbReference type="AlphaFoldDB" id="A0A7K4MQ95"/>
<organism evidence="1 2">
    <name type="scientific">Marine Group I thaumarchaeote</name>
    <dbReference type="NCBI Taxonomy" id="2511932"/>
    <lineage>
        <taxon>Archaea</taxon>
        <taxon>Nitrososphaerota</taxon>
        <taxon>Marine Group I</taxon>
    </lineage>
</organism>
<evidence type="ECO:0000313" key="1">
    <source>
        <dbReference type="EMBL" id="NWJ43758.1"/>
    </source>
</evidence>
<comment type="caution">
    <text evidence="1">The sequence shown here is derived from an EMBL/GenBank/DDBJ whole genome shotgun (WGS) entry which is preliminary data.</text>
</comment>
<accession>A0A7K4MQ95</accession>
<name>A0A7K4MQ95_9ARCH</name>
<proteinExistence type="predicted"/>
<reference evidence="1 2" key="1">
    <citation type="journal article" date="2019" name="Environ. Microbiol.">
        <title>Genomics insights into ecotype formation of ammonia-oxidizing archaea in the deep ocean.</title>
        <authorList>
            <person name="Wang Y."/>
            <person name="Huang J.M."/>
            <person name="Cui G.J."/>
            <person name="Nunoura T."/>
            <person name="Takaki Y."/>
            <person name="Li W.L."/>
            <person name="Li J."/>
            <person name="Gao Z.M."/>
            <person name="Takai K."/>
            <person name="Zhang A.Q."/>
            <person name="Stepanauskas R."/>
        </authorList>
    </citation>
    <scope>NUCLEOTIDE SEQUENCE [LARGE SCALE GENOMIC DNA]</scope>
    <source>
        <strain evidence="1 2">L15b</strain>
    </source>
</reference>
<dbReference type="EMBL" id="JACASV010000052">
    <property type="protein sequence ID" value="NWJ43758.1"/>
    <property type="molecule type" value="Genomic_DNA"/>
</dbReference>
<dbReference type="Proteomes" id="UP000523105">
    <property type="component" value="Unassembled WGS sequence"/>
</dbReference>